<dbReference type="AlphaFoldDB" id="A0A9P6C8M8"/>
<evidence type="ECO:0000256" key="1">
    <source>
        <dbReference type="SAM" id="MobiDB-lite"/>
    </source>
</evidence>
<protein>
    <submittedName>
        <fullName evidence="2">Uncharacterized protein</fullName>
    </submittedName>
</protein>
<name>A0A9P6C8M8_9AGAR</name>
<feature type="compositionally biased region" description="Basic residues" evidence="1">
    <location>
        <begin position="46"/>
        <end position="57"/>
    </location>
</feature>
<organism evidence="2 3">
    <name type="scientific">Macrolepiota fuliginosa MF-IS2</name>
    <dbReference type="NCBI Taxonomy" id="1400762"/>
    <lineage>
        <taxon>Eukaryota</taxon>
        <taxon>Fungi</taxon>
        <taxon>Dikarya</taxon>
        <taxon>Basidiomycota</taxon>
        <taxon>Agaricomycotina</taxon>
        <taxon>Agaricomycetes</taxon>
        <taxon>Agaricomycetidae</taxon>
        <taxon>Agaricales</taxon>
        <taxon>Agaricineae</taxon>
        <taxon>Agaricaceae</taxon>
        <taxon>Macrolepiota</taxon>
    </lineage>
</organism>
<evidence type="ECO:0000313" key="3">
    <source>
        <dbReference type="Proteomes" id="UP000807342"/>
    </source>
</evidence>
<dbReference type="OrthoDB" id="3204463at2759"/>
<reference evidence="2" key="1">
    <citation type="submission" date="2020-11" db="EMBL/GenBank/DDBJ databases">
        <authorList>
            <consortium name="DOE Joint Genome Institute"/>
            <person name="Ahrendt S."/>
            <person name="Riley R."/>
            <person name="Andreopoulos W."/>
            <person name="Labutti K."/>
            <person name="Pangilinan J."/>
            <person name="Ruiz-Duenas F.J."/>
            <person name="Barrasa J.M."/>
            <person name="Sanchez-Garcia M."/>
            <person name="Camarero S."/>
            <person name="Miyauchi S."/>
            <person name="Serrano A."/>
            <person name="Linde D."/>
            <person name="Babiker R."/>
            <person name="Drula E."/>
            <person name="Ayuso-Fernandez I."/>
            <person name="Pacheco R."/>
            <person name="Padilla G."/>
            <person name="Ferreira P."/>
            <person name="Barriuso J."/>
            <person name="Kellner H."/>
            <person name="Castanera R."/>
            <person name="Alfaro M."/>
            <person name="Ramirez L."/>
            <person name="Pisabarro A.G."/>
            <person name="Kuo A."/>
            <person name="Tritt A."/>
            <person name="Lipzen A."/>
            <person name="He G."/>
            <person name="Yan M."/>
            <person name="Ng V."/>
            <person name="Cullen D."/>
            <person name="Martin F."/>
            <person name="Rosso M.-N."/>
            <person name="Henrissat B."/>
            <person name="Hibbett D."/>
            <person name="Martinez A.T."/>
            <person name="Grigoriev I.V."/>
        </authorList>
    </citation>
    <scope>NUCLEOTIDE SEQUENCE</scope>
    <source>
        <strain evidence="2">MF-IS2</strain>
    </source>
</reference>
<keyword evidence="3" id="KW-1185">Reference proteome</keyword>
<comment type="caution">
    <text evidence="2">The sequence shown here is derived from an EMBL/GenBank/DDBJ whole genome shotgun (WGS) entry which is preliminary data.</text>
</comment>
<gene>
    <name evidence="2" type="ORF">P691DRAFT_250114</name>
</gene>
<feature type="region of interest" description="Disordered" evidence="1">
    <location>
        <begin position="110"/>
        <end position="141"/>
    </location>
</feature>
<proteinExistence type="predicted"/>
<accession>A0A9P6C8M8</accession>
<dbReference type="EMBL" id="MU151073">
    <property type="protein sequence ID" value="KAF9452303.1"/>
    <property type="molecule type" value="Genomic_DNA"/>
</dbReference>
<sequence length="184" mass="20930">MPVFQPLLPAFEPDQRRDRPTPSRFRSPPPPPEPSAMVKPPCISAPRRRTKTTSHSLRRRRLVSRAEYCREHSPLHAFDKLPWIASLDAPPAYDHPWDIADLSLIPDPTTTHIRPSGLGPTRRRKVSPRSSPMSDDTVDDIPLQSYNIFPRDAPSRPLTPTPAPRFDPTRVTFRHLMPVSDDDV</sequence>
<feature type="region of interest" description="Disordered" evidence="1">
    <location>
        <begin position="1"/>
        <end position="57"/>
    </location>
</feature>
<dbReference type="Proteomes" id="UP000807342">
    <property type="component" value="Unassembled WGS sequence"/>
</dbReference>
<evidence type="ECO:0000313" key="2">
    <source>
        <dbReference type="EMBL" id="KAF9452303.1"/>
    </source>
</evidence>